<name>A0A7S9LGG7_9PSED</name>
<protein>
    <submittedName>
        <fullName evidence="3">Uncharacterized protein</fullName>
    </submittedName>
</protein>
<dbReference type="EMBL" id="CP064946">
    <property type="protein sequence ID" value="QPH48632.1"/>
    <property type="molecule type" value="Genomic_DNA"/>
</dbReference>
<gene>
    <name evidence="3" type="ORF">IZU98_20000</name>
</gene>
<proteinExistence type="predicted"/>
<evidence type="ECO:0000256" key="2">
    <source>
        <dbReference type="SAM" id="MobiDB-lite"/>
    </source>
</evidence>
<organism evidence="3 4">
    <name type="scientific">Pseudomonas fulva</name>
    <dbReference type="NCBI Taxonomy" id="47880"/>
    <lineage>
        <taxon>Bacteria</taxon>
        <taxon>Pseudomonadati</taxon>
        <taxon>Pseudomonadota</taxon>
        <taxon>Gammaproteobacteria</taxon>
        <taxon>Pseudomonadales</taxon>
        <taxon>Pseudomonadaceae</taxon>
        <taxon>Pseudomonas</taxon>
    </lineage>
</organism>
<feature type="region of interest" description="Disordered" evidence="2">
    <location>
        <begin position="132"/>
        <end position="154"/>
    </location>
</feature>
<feature type="coiled-coil region" evidence="1">
    <location>
        <begin position="76"/>
        <end position="103"/>
    </location>
</feature>
<evidence type="ECO:0000313" key="4">
    <source>
        <dbReference type="Proteomes" id="UP000594430"/>
    </source>
</evidence>
<reference evidence="3 4" key="1">
    <citation type="submission" date="2020-11" db="EMBL/GenBank/DDBJ databases">
        <title>Pseudomonas fulva producing VIM-24.</title>
        <authorList>
            <person name="Liu S."/>
        </authorList>
    </citation>
    <scope>NUCLEOTIDE SEQUENCE [LARGE SCALE GENOMIC DNA]</scope>
    <source>
        <strain evidence="3 4">ZDHY414</strain>
    </source>
</reference>
<accession>A0A7S9LGG7</accession>
<dbReference type="AlphaFoldDB" id="A0A7S9LGG7"/>
<evidence type="ECO:0000256" key="1">
    <source>
        <dbReference type="SAM" id="Coils"/>
    </source>
</evidence>
<dbReference type="RefSeq" id="WP_196110229.1">
    <property type="nucleotide sequence ID" value="NZ_CP064943.1"/>
</dbReference>
<evidence type="ECO:0000313" key="3">
    <source>
        <dbReference type="EMBL" id="QPH48632.1"/>
    </source>
</evidence>
<dbReference type="Proteomes" id="UP000594430">
    <property type="component" value="Chromosome"/>
</dbReference>
<sequence>MAKHLTKDDIRAIADQLLSWEGALSWELLCDKVAGLVGKRPTRQSLYTHLEIKRAFTQAKKKASEEVVRIPAPSSLKIAGDRIARLESEIQALKTENSQLLEKFLTWQYNASIAGLHESQLNRPLPVIDRERSDAPVRTRLKGVKPKAVKPQKS</sequence>
<keyword evidence="1" id="KW-0175">Coiled coil</keyword>
<feature type="compositionally biased region" description="Basic residues" evidence="2">
    <location>
        <begin position="139"/>
        <end position="154"/>
    </location>
</feature>